<dbReference type="Proteomes" id="UP000661435">
    <property type="component" value="Unassembled WGS sequence"/>
</dbReference>
<evidence type="ECO:0000313" key="1">
    <source>
        <dbReference type="EMBL" id="MBC5733933.1"/>
    </source>
</evidence>
<comment type="caution">
    <text evidence="1">The sequence shown here is derived from an EMBL/GenBank/DDBJ whole genome shotgun (WGS) entry which is preliminary data.</text>
</comment>
<dbReference type="AlphaFoldDB" id="A0A8J6J534"/>
<organism evidence="1 2">
    <name type="scientific">Lawsonibacter hominis</name>
    <dbReference type="NCBI Taxonomy" id="2763053"/>
    <lineage>
        <taxon>Bacteria</taxon>
        <taxon>Bacillati</taxon>
        <taxon>Bacillota</taxon>
        <taxon>Clostridia</taxon>
        <taxon>Eubacteriales</taxon>
        <taxon>Oscillospiraceae</taxon>
        <taxon>Lawsonibacter</taxon>
    </lineage>
</organism>
<protein>
    <submittedName>
        <fullName evidence="1">Uncharacterized protein</fullName>
    </submittedName>
</protein>
<sequence length="125" mass="13462">MTIIEINARADGGHALQSQSGRRECWLDGYIAVPAHLEAAVWACCGYCDLDIQDGTLVGITAKEVPVVPEPDPEPTADERVSALEEALAQTDETAITLYEAQAEQETINASQDEALLEIYEMLGG</sequence>
<evidence type="ECO:0000313" key="2">
    <source>
        <dbReference type="Proteomes" id="UP000661435"/>
    </source>
</evidence>
<proteinExistence type="predicted"/>
<gene>
    <name evidence="1" type="ORF">H8S57_09380</name>
</gene>
<keyword evidence="2" id="KW-1185">Reference proteome</keyword>
<dbReference type="EMBL" id="JACOPP010000011">
    <property type="protein sequence ID" value="MBC5733933.1"/>
    <property type="molecule type" value="Genomic_DNA"/>
</dbReference>
<accession>A0A8J6J534</accession>
<reference evidence="1" key="1">
    <citation type="submission" date="2020-08" db="EMBL/GenBank/DDBJ databases">
        <title>Genome public.</title>
        <authorList>
            <person name="Liu C."/>
            <person name="Sun Q."/>
        </authorList>
    </citation>
    <scope>NUCLEOTIDE SEQUENCE</scope>
    <source>
        <strain evidence="1">NSJ-51</strain>
    </source>
</reference>
<name>A0A8J6J534_9FIRM</name>